<keyword evidence="3 5" id="KW-0378">Hydrolase</keyword>
<comment type="cofactor">
    <cofactor evidence="5">
        <name>a divalent metal cation</name>
        <dbReference type="ChEBI" id="CHEBI:60240"/>
    </cofactor>
</comment>
<protein>
    <recommendedName>
        <fullName evidence="5">7-methyl-GTP pyrophosphatase</fullName>
        <shortName evidence="5">m(7)GTP pyrophosphatase</shortName>
        <ecNumber evidence="5">3.6.1.-</ecNumber>
    </recommendedName>
</protein>
<dbReference type="KEGG" id="wma:WM2015_1565"/>
<dbReference type="Pfam" id="PF02545">
    <property type="entry name" value="Maf"/>
    <property type="match status" value="1"/>
</dbReference>
<dbReference type="SUPFAM" id="SSF52972">
    <property type="entry name" value="ITPase-like"/>
    <property type="match status" value="1"/>
</dbReference>
<sequence>MVSSPPPPLILASGSRYRCEMLKRLELPFEVHPADIDERPKDGEGAEALALRLALEKAQAVHRRHPGTVVIGSDQVAVCQGRLLGKPGSVERAVEQLRFTAGREVVFHSALALKSDSLERLVDVPTRVRMRTLDAERIRHYVAHERPLDCAGAMKSEGLGIALTRSIHSDDPTALIGLPLIALAELLPEFGIEVLKAR</sequence>
<organism evidence="6 7">
    <name type="scientific">Wenzhouxiangella marina</name>
    <dbReference type="NCBI Taxonomy" id="1579979"/>
    <lineage>
        <taxon>Bacteria</taxon>
        <taxon>Pseudomonadati</taxon>
        <taxon>Pseudomonadota</taxon>
        <taxon>Gammaproteobacteria</taxon>
        <taxon>Chromatiales</taxon>
        <taxon>Wenzhouxiangellaceae</taxon>
        <taxon>Wenzhouxiangella</taxon>
    </lineage>
</organism>
<comment type="subcellular location">
    <subcellularLocation>
        <location evidence="1 5">Cytoplasm</location>
    </subcellularLocation>
</comment>
<dbReference type="HAMAP" id="MF_00528">
    <property type="entry name" value="Maf"/>
    <property type="match status" value="1"/>
</dbReference>
<comment type="function">
    <text evidence="5">Nucleoside triphosphate pyrophosphatase that hydrolyzes 7-methyl-GTP (m(7)GTP). May have a dual role in cell division arrest and in preventing the incorporation of modified nucleotides into cellular nucleic acids.</text>
</comment>
<proteinExistence type="inferred from homology"/>
<dbReference type="EC" id="3.6.1.-" evidence="5"/>
<evidence type="ECO:0000256" key="2">
    <source>
        <dbReference type="ARBA" id="ARBA00022490"/>
    </source>
</evidence>
<name>A0A0K0XW85_9GAMM</name>
<dbReference type="GO" id="GO:0009117">
    <property type="term" value="P:nucleotide metabolic process"/>
    <property type="evidence" value="ECO:0007669"/>
    <property type="project" value="UniProtKB-KW"/>
</dbReference>
<reference evidence="6 7" key="1">
    <citation type="submission" date="2015-07" db="EMBL/GenBank/DDBJ databases">
        <authorList>
            <person name="Noorani M."/>
        </authorList>
    </citation>
    <scope>NUCLEOTIDE SEQUENCE [LARGE SCALE GENOMIC DNA]</scope>
    <source>
        <strain evidence="6 7">KCTC 42284</strain>
    </source>
</reference>
<dbReference type="OrthoDB" id="9813694at2"/>
<feature type="site" description="Important for substrate specificity" evidence="5">
    <location>
        <position position="17"/>
    </location>
</feature>
<dbReference type="InterPro" id="IPR029001">
    <property type="entry name" value="ITPase-like_fam"/>
</dbReference>
<dbReference type="CDD" id="cd00555">
    <property type="entry name" value="Maf"/>
    <property type="match status" value="1"/>
</dbReference>
<feature type="site" description="Important for substrate specificity" evidence="5">
    <location>
        <position position="157"/>
    </location>
</feature>
<dbReference type="PATRIC" id="fig|1579979.3.peg.1605"/>
<dbReference type="InterPro" id="IPR003697">
    <property type="entry name" value="Maf-like"/>
</dbReference>
<feature type="active site" description="Proton acceptor" evidence="5">
    <location>
        <position position="74"/>
    </location>
</feature>
<dbReference type="GO" id="GO:0047429">
    <property type="term" value="F:nucleoside triphosphate diphosphatase activity"/>
    <property type="evidence" value="ECO:0007669"/>
    <property type="project" value="InterPro"/>
</dbReference>
<comment type="catalytic activity">
    <reaction evidence="5">
        <text>N(7)-methyl-GTP + H2O = N(7)-methyl-GMP + diphosphate + H(+)</text>
        <dbReference type="Rhea" id="RHEA:58744"/>
        <dbReference type="ChEBI" id="CHEBI:15377"/>
        <dbReference type="ChEBI" id="CHEBI:15378"/>
        <dbReference type="ChEBI" id="CHEBI:33019"/>
        <dbReference type="ChEBI" id="CHEBI:58285"/>
        <dbReference type="ChEBI" id="CHEBI:87133"/>
    </reaction>
</comment>
<dbReference type="EMBL" id="CP012154">
    <property type="protein sequence ID" value="AKS41935.1"/>
    <property type="molecule type" value="Genomic_DNA"/>
</dbReference>
<keyword evidence="7" id="KW-1185">Reference proteome</keyword>
<feature type="site" description="Important for substrate specificity" evidence="5">
    <location>
        <position position="75"/>
    </location>
</feature>
<keyword evidence="2 5" id="KW-0963">Cytoplasm</keyword>
<dbReference type="GO" id="GO:0005737">
    <property type="term" value="C:cytoplasm"/>
    <property type="evidence" value="ECO:0007669"/>
    <property type="project" value="UniProtKB-SubCell"/>
</dbReference>
<dbReference type="Gene3D" id="3.90.950.10">
    <property type="match status" value="1"/>
</dbReference>
<gene>
    <name evidence="6" type="ORF">WM2015_1565</name>
</gene>
<keyword evidence="4 5" id="KW-0546">Nucleotide metabolism</keyword>
<accession>A0A0K0XW85</accession>
<evidence type="ECO:0000256" key="5">
    <source>
        <dbReference type="HAMAP-Rule" id="MF_00528"/>
    </source>
</evidence>
<comment type="caution">
    <text evidence="5">Lacks conserved residue(s) required for the propagation of feature annotation.</text>
</comment>
<dbReference type="Proteomes" id="UP000066624">
    <property type="component" value="Chromosome"/>
</dbReference>
<evidence type="ECO:0000313" key="6">
    <source>
        <dbReference type="EMBL" id="AKS41935.1"/>
    </source>
</evidence>
<dbReference type="AlphaFoldDB" id="A0A0K0XW85"/>
<evidence type="ECO:0000256" key="4">
    <source>
        <dbReference type="ARBA" id="ARBA00023080"/>
    </source>
</evidence>
<evidence type="ECO:0000256" key="3">
    <source>
        <dbReference type="ARBA" id="ARBA00022801"/>
    </source>
</evidence>
<comment type="similarity">
    <text evidence="5">Belongs to the Maf family. YceF subfamily.</text>
</comment>
<dbReference type="PIRSF" id="PIRSF006305">
    <property type="entry name" value="Maf"/>
    <property type="match status" value="1"/>
</dbReference>
<dbReference type="NCBIfam" id="TIGR00172">
    <property type="entry name" value="maf"/>
    <property type="match status" value="1"/>
</dbReference>
<evidence type="ECO:0000313" key="7">
    <source>
        <dbReference type="Proteomes" id="UP000066624"/>
    </source>
</evidence>
<dbReference type="RefSeq" id="WP_049725537.1">
    <property type="nucleotide sequence ID" value="NZ_CP012154.1"/>
</dbReference>
<dbReference type="PANTHER" id="PTHR43213">
    <property type="entry name" value="BIFUNCTIONAL DTTP/UTP PYROPHOSPHATASE/METHYLTRANSFERASE PROTEIN-RELATED"/>
    <property type="match status" value="1"/>
</dbReference>
<evidence type="ECO:0000256" key="1">
    <source>
        <dbReference type="ARBA" id="ARBA00004496"/>
    </source>
</evidence>
<dbReference type="PANTHER" id="PTHR43213:SF10">
    <property type="entry name" value="7-METHYL-GTP PYROPHOSPHATASE"/>
    <property type="match status" value="1"/>
</dbReference>
<dbReference type="STRING" id="1579979.WM2015_1565"/>